<comment type="caution">
    <text evidence="3">The sequence shown here is derived from an EMBL/GenBank/DDBJ whole genome shotgun (WGS) entry which is preliminary data.</text>
</comment>
<dbReference type="InterPro" id="IPR012934">
    <property type="entry name" value="Znf_AD"/>
</dbReference>
<proteinExistence type="predicted"/>
<keyword evidence="4" id="KW-1185">Reference proteome</keyword>
<feature type="domain" description="ZAD" evidence="2">
    <location>
        <begin position="103"/>
        <end position="171"/>
    </location>
</feature>
<feature type="compositionally biased region" description="Low complexity" evidence="1">
    <location>
        <begin position="303"/>
        <end position="330"/>
    </location>
</feature>
<protein>
    <recommendedName>
        <fullName evidence="2">ZAD domain-containing protein</fullName>
    </recommendedName>
</protein>
<evidence type="ECO:0000259" key="2">
    <source>
        <dbReference type="Pfam" id="PF07776"/>
    </source>
</evidence>
<feature type="region of interest" description="Disordered" evidence="1">
    <location>
        <begin position="197"/>
        <end position="225"/>
    </location>
</feature>
<organism evidence="3 4">
    <name type="scientific">Drosophila gunungcola</name>
    <name type="common">fruit fly</name>
    <dbReference type="NCBI Taxonomy" id="103775"/>
    <lineage>
        <taxon>Eukaryota</taxon>
        <taxon>Metazoa</taxon>
        <taxon>Ecdysozoa</taxon>
        <taxon>Arthropoda</taxon>
        <taxon>Hexapoda</taxon>
        <taxon>Insecta</taxon>
        <taxon>Pterygota</taxon>
        <taxon>Neoptera</taxon>
        <taxon>Endopterygota</taxon>
        <taxon>Diptera</taxon>
        <taxon>Brachycera</taxon>
        <taxon>Muscomorpha</taxon>
        <taxon>Ephydroidea</taxon>
        <taxon>Drosophilidae</taxon>
        <taxon>Drosophila</taxon>
        <taxon>Sophophora</taxon>
    </lineage>
</organism>
<dbReference type="EMBL" id="JAMKOV010000007">
    <property type="protein sequence ID" value="KAI8038886.1"/>
    <property type="molecule type" value="Genomic_DNA"/>
</dbReference>
<evidence type="ECO:0000256" key="1">
    <source>
        <dbReference type="SAM" id="MobiDB-lite"/>
    </source>
</evidence>
<feature type="region of interest" description="Disordered" evidence="1">
    <location>
        <begin position="371"/>
        <end position="420"/>
    </location>
</feature>
<accession>A0A9Q0BP07</accession>
<evidence type="ECO:0000313" key="4">
    <source>
        <dbReference type="Proteomes" id="UP001059596"/>
    </source>
</evidence>
<feature type="region of interest" description="Disordered" evidence="1">
    <location>
        <begin position="302"/>
        <end position="341"/>
    </location>
</feature>
<feature type="compositionally biased region" description="Polar residues" evidence="1">
    <location>
        <begin position="411"/>
        <end position="420"/>
    </location>
</feature>
<sequence>SAKDVPLRSSLSRSLSNYRSRSLARARRLPPAVSHLLFATFSRHPKYKIRVPEAKIRKLVPTVGDVRGWEKSPGCLPIISSSRRIPRPAVAAPAASSEYLKRTCLICGCHTNQTINIYEPRSGPNIVQLIQAKFKFQPLNEDKFLCFSCNNWLINWHSLQAVNSNEAESQSQSPSHMGNSVLQQERTKLRPVAMVRPQVRVQPQSQPQPQPQVPRRTSRRSASVSRMSRVLRQCCMESLRRSPKKRSQQSVLVYLRQGQRRSNVICKVECVAPRRKPAERLVKEPSVDGKVVAMFRRLGTTLSREAPPASSAESATATTSSTSNVSSRPPQIMSPLKQRPRWTRHLDDDEILLQFDTRRCLGYQVTHQDDKENVRAEEMELELEEELEEDDQAEEDAEAPVEPQGHRKAGSSHQDSHQASLQLAGLRLPMGLSISLVFLT</sequence>
<evidence type="ECO:0000313" key="3">
    <source>
        <dbReference type="EMBL" id="KAI8038886.1"/>
    </source>
</evidence>
<reference evidence="3" key="1">
    <citation type="journal article" date="2023" name="Genome Biol. Evol.">
        <title>Long-read-based Genome Assembly of Drosophila gunungcola Reveals Fewer Chemosensory Genes in Flower-breeding Species.</title>
        <authorList>
            <person name="Negi A."/>
            <person name="Liao B.Y."/>
            <person name="Yeh S.D."/>
        </authorList>
    </citation>
    <scope>NUCLEOTIDE SEQUENCE</scope>
    <source>
        <strain evidence="3">Sukarami</strain>
    </source>
</reference>
<gene>
    <name evidence="3" type="ORF">M5D96_008799</name>
</gene>
<dbReference type="Proteomes" id="UP001059596">
    <property type="component" value="Unassembled WGS sequence"/>
</dbReference>
<name>A0A9Q0BP07_9MUSC</name>
<dbReference type="GO" id="GO:0008270">
    <property type="term" value="F:zinc ion binding"/>
    <property type="evidence" value="ECO:0007669"/>
    <property type="project" value="InterPro"/>
</dbReference>
<dbReference type="AlphaFoldDB" id="A0A9Q0BP07"/>
<dbReference type="GO" id="GO:0005634">
    <property type="term" value="C:nucleus"/>
    <property type="evidence" value="ECO:0007669"/>
    <property type="project" value="InterPro"/>
</dbReference>
<feature type="compositionally biased region" description="Acidic residues" evidence="1">
    <location>
        <begin position="379"/>
        <end position="399"/>
    </location>
</feature>
<dbReference type="Pfam" id="PF07776">
    <property type="entry name" value="zf-AD"/>
    <property type="match status" value="1"/>
</dbReference>
<feature type="non-terminal residue" evidence="3">
    <location>
        <position position="1"/>
    </location>
</feature>